<proteinExistence type="predicted"/>
<dbReference type="EMBL" id="GBXM01058434">
    <property type="protein sequence ID" value="JAH50143.1"/>
    <property type="molecule type" value="Transcribed_RNA"/>
</dbReference>
<reference evidence="1" key="2">
    <citation type="journal article" date="2015" name="Fish Shellfish Immunol.">
        <title>Early steps in the European eel (Anguilla anguilla)-Vibrio vulnificus interaction in the gills: Role of the RtxA13 toxin.</title>
        <authorList>
            <person name="Callol A."/>
            <person name="Pajuelo D."/>
            <person name="Ebbesson L."/>
            <person name="Teles M."/>
            <person name="MacKenzie S."/>
            <person name="Amaro C."/>
        </authorList>
    </citation>
    <scope>NUCLEOTIDE SEQUENCE</scope>
</reference>
<name>A0A0E9TBP0_ANGAN</name>
<dbReference type="AlphaFoldDB" id="A0A0E9TBP0"/>
<accession>A0A0E9TBP0</accession>
<protein>
    <submittedName>
        <fullName evidence="1">Uncharacterized protein</fullName>
    </submittedName>
</protein>
<sequence>MTLSQWDDLKIIYCNSSNYPVPSNRP</sequence>
<organism evidence="1">
    <name type="scientific">Anguilla anguilla</name>
    <name type="common">European freshwater eel</name>
    <name type="synonym">Muraena anguilla</name>
    <dbReference type="NCBI Taxonomy" id="7936"/>
    <lineage>
        <taxon>Eukaryota</taxon>
        <taxon>Metazoa</taxon>
        <taxon>Chordata</taxon>
        <taxon>Craniata</taxon>
        <taxon>Vertebrata</taxon>
        <taxon>Euteleostomi</taxon>
        <taxon>Actinopterygii</taxon>
        <taxon>Neopterygii</taxon>
        <taxon>Teleostei</taxon>
        <taxon>Anguilliformes</taxon>
        <taxon>Anguillidae</taxon>
        <taxon>Anguilla</taxon>
    </lineage>
</organism>
<reference evidence="1" key="1">
    <citation type="submission" date="2014-11" db="EMBL/GenBank/DDBJ databases">
        <authorList>
            <person name="Amaro Gonzalez C."/>
        </authorList>
    </citation>
    <scope>NUCLEOTIDE SEQUENCE</scope>
</reference>
<evidence type="ECO:0000313" key="1">
    <source>
        <dbReference type="EMBL" id="JAH50143.1"/>
    </source>
</evidence>